<dbReference type="Gene3D" id="2.160.20.10">
    <property type="entry name" value="Single-stranded right-handed beta-helix, Pectin lyase-like"/>
    <property type="match status" value="1"/>
</dbReference>
<evidence type="ECO:0000256" key="13">
    <source>
        <dbReference type="ARBA" id="ARBA00038933"/>
    </source>
</evidence>
<evidence type="ECO:0000313" key="17">
    <source>
        <dbReference type="EMBL" id="KAK0746910.1"/>
    </source>
</evidence>
<dbReference type="AlphaFoldDB" id="A0AA40K5R3"/>
<feature type="chain" id="PRO_5041353449" description="galacturonan 1,4-alpha-galacturonidase" evidence="16">
    <location>
        <begin position="25"/>
        <end position="433"/>
    </location>
</feature>
<dbReference type="PANTHER" id="PTHR31736">
    <property type="match status" value="1"/>
</dbReference>
<dbReference type="InterPro" id="IPR011050">
    <property type="entry name" value="Pectin_lyase_fold/virulence"/>
</dbReference>
<keyword evidence="3" id="KW-0964">Secreted</keyword>
<evidence type="ECO:0000313" key="18">
    <source>
        <dbReference type="Proteomes" id="UP001172155"/>
    </source>
</evidence>
<keyword evidence="4 16" id="KW-0732">Signal</keyword>
<comment type="catalytic activity">
    <reaction evidence="14">
        <text>[(1-&gt;4)-alpha-D-galacturonosyl](n) + H2O = alpha-D-galacturonate + [(1-&gt;4)-alpha-D-galacturonosyl](n-1)</text>
        <dbReference type="Rhea" id="RHEA:14117"/>
        <dbReference type="Rhea" id="RHEA-COMP:14570"/>
        <dbReference type="Rhea" id="RHEA-COMP:14572"/>
        <dbReference type="ChEBI" id="CHEBI:15377"/>
        <dbReference type="ChEBI" id="CHEBI:58658"/>
        <dbReference type="ChEBI" id="CHEBI:140523"/>
        <dbReference type="EC" id="3.2.1.67"/>
    </reaction>
</comment>
<evidence type="ECO:0000256" key="11">
    <source>
        <dbReference type="ARBA" id="ARBA00023326"/>
    </source>
</evidence>
<keyword evidence="10" id="KW-0961">Cell wall biogenesis/degradation</keyword>
<organism evidence="17 18">
    <name type="scientific">Schizothecium vesticola</name>
    <dbReference type="NCBI Taxonomy" id="314040"/>
    <lineage>
        <taxon>Eukaryota</taxon>
        <taxon>Fungi</taxon>
        <taxon>Dikarya</taxon>
        <taxon>Ascomycota</taxon>
        <taxon>Pezizomycotina</taxon>
        <taxon>Sordariomycetes</taxon>
        <taxon>Sordariomycetidae</taxon>
        <taxon>Sordariales</taxon>
        <taxon>Schizotheciaceae</taxon>
        <taxon>Schizothecium</taxon>
    </lineage>
</organism>
<comment type="function">
    <text evidence="12">Specific in hydrolyzing the terminal glycosidic bond of polygalacturonic acid and oligogalacturonates.</text>
</comment>
<evidence type="ECO:0000256" key="14">
    <source>
        <dbReference type="ARBA" id="ARBA00048766"/>
    </source>
</evidence>
<evidence type="ECO:0000256" key="15">
    <source>
        <dbReference type="RuleBase" id="RU361169"/>
    </source>
</evidence>
<evidence type="ECO:0000256" key="8">
    <source>
        <dbReference type="ARBA" id="ARBA00023277"/>
    </source>
</evidence>
<dbReference type="GO" id="GO:0005576">
    <property type="term" value="C:extracellular region"/>
    <property type="evidence" value="ECO:0007669"/>
    <property type="project" value="UniProtKB-SubCell"/>
</dbReference>
<dbReference type="EC" id="3.2.1.67" evidence="13"/>
<dbReference type="SUPFAM" id="SSF51126">
    <property type="entry name" value="Pectin lyase-like"/>
    <property type="match status" value="1"/>
</dbReference>
<dbReference type="GO" id="GO:0004650">
    <property type="term" value="F:polygalacturonase activity"/>
    <property type="evidence" value="ECO:0007669"/>
    <property type="project" value="InterPro"/>
</dbReference>
<sequence length="433" mass="47856">MKFLSACSPLLCALAALNLPLAVAEVTKDGSTCTVTALGSGDDTPQIKKAFQQCATDSRIVFQEGTYNIRQVMEFTNLKNVSIDIFGKWVWSADNLQYWIANTLPVEYAGLHTGWKLGGTDIQLRGHGKALFDGNGQVWMDENRGGSNRKGRPINLTIWKAKNVLVDGITWRQSQFWHTFESSRSVAHSSNVTMTNLDMRTRSNSQWSAVNTDGVDTWNSDNVVIRNWTVECYDVSLPTMLRTRTILIKTQDCISVKANSRNIDVRNVTCYESGCAVIGSLGNGNGPDIVENVLFQDFKCNHSSNAAWIKTYSGQGRVKNVTFRNFEFSDVDQPIYVTPCIYSSSGCDNSRLPIEDITWSNIRGTSRYNVAAGMHCSSSAPCKNFKFENIDIKPKAGGTGKVLCSNIQNQASMGLTCTGTCPANWPQQLKGNR</sequence>
<feature type="signal peptide" evidence="16">
    <location>
        <begin position="1"/>
        <end position="24"/>
    </location>
</feature>
<evidence type="ECO:0000256" key="7">
    <source>
        <dbReference type="ARBA" id="ARBA00023180"/>
    </source>
</evidence>
<keyword evidence="5 15" id="KW-0378">Hydrolase</keyword>
<evidence type="ECO:0000256" key="3">
    <source>
        <dbReference type="ARBA" id="ARBA00022525"/>
    </source>
</evidence>
<name>A0AA40K5R3_9PEZI</name>
<evidence type="ECO:0000256" key="16">
    <source>
        <dbReference type="SAM" id="SignalP"/>
    </source>
</evidence>
<evidence type="ECO:0000256" key="1">
    <source>
        <dbReference type="ARBA" id="ARBA00004613"/>
    </source>
</evidence>
<gene>
    <name evidence="17" type="ORF">B0T18DRAFT_326868</name>
</gene>
<dbReference type="GO" id="GO:0071555">
    <property type="term" value="P:cell wall organization"/>
    <property type="evidence" value="ECO:0007669"/>
    <property type="project" value="UniProtKB-KW"/>
</dbReference>
<accession>A0AA40K5R3</accession>
<keyword evidence="8" id="KW-0119">Carbohydrate metabolism</keyword>
<evidence type="ECO:0000256" key="4">
    <source>
        <dbReference type="ARBA" id="ARBA00022729"/>
    </source>
</evidence>
<protein>
    <recommendedName>
        <fullName evidence="13">galacturonan 1,4-alpha-galacturonidase</fullName>
        <ecNumber evidence="13">3.2.1.67</ecNumber>
    </recommendedName>
</protein>
<dbReference type="PANTHER" id="PTHR31736:SF12">
    <property type="entry name" value="EXO-POLYGALACTURONASE, PUTATIVE-RELATED"/>
    <property type="match status" value="1"/>
</dbReference>
<evidence type="ECO:0000256" key="12">
    <source>
        <dbReference type="ARBA" id="ARBA00037312"/>
    </source>
</evidence>
<dbReference type="InterPro" id="IPR012334">
    <property type="entry name" value="Pectin_lyas_fold"/>
</dbReference>
<keyword evidence="7" id="KW-0325">Glycoprotein</keyword>
<dbReference type="GO" id="GO:0047911">
    <property type="term" value="F:galacturan 1,4-alpha-galacturonidase activity"/>
    <property type="evidence" value="ECO:0007669"/>
    <property type="project" value="UniProtKB-EC"/>
</dbReference>
<proteinExistence type="inferred from homology"/>
<evidence type="ECO:0000256" key="2">
    <source>
        <dbReference type="ARBA" id="ARBA00008834"/>
    </source>
</evidence>
<keyword evidence="6" id="KW-1015">Disulfide bond</keyword>
<dbReference type="Proteomes" id="UP001172155">
    <property type="component" value="Unassembled WGS sequence"/>
</dbReference>
<keyword evidence="11" id="KW-0624">Polysaccharide degradation</keyword>
<reference evidence="17" key="1">
    <citation type="submission" date="2023-06" db="EMBL/GenBank/DDBJ databases">
        <title>Genome-scale phylogeny and comparative genomics of the fungal order Sordariales.</title>
        <authorList>
            <consortium name="Lawrence Berkeley National Laboratory"/>
            <person name="Hensen N."/>
            <person name="Bonometti L."/>
            <person name="Westerberg I."/>
            <person name="Brannstrom I.O."/>
            <person name="Guillou S."/>
            <person name="Cros-Aarteil S."/>
            <person name="Calhoun S."/>
            <person name="Haridas S."/>
            <person name="Kuo A."/>
            <person name="Mondo S."/>
            <person name="Pangilinan J."/>
            <person name="Riley R."/>
            <person name="LaButti K."/>
            <person name="Andreopoulos B."/>
            <person name="Lipzen A."/>
            <person name="Chen C."/>
            <person name="Yanf M."/>
            <person name="Daum C."/>
            <person name="Ng V."/>
            <person name="Clum A."/>
            <person name="Steindorff A."/>
            <person name="Ohm R."/>
            <person name="Martin F."/>
            <person name="Silar P."/>
            <person name="Natvig D."/>
            <person name="Lalanne C."/>
            <person name="Gautier V."/>
            <person name="Ament-velasquez S.L."/>
            <person name="Kruys A."/>
            <person name="Hutchinson M.I."/>
            <person name="Powell A.J."/>
            <person name="Barry K."/>
            <person name="Miller A.N."/>
            <person name="Grigoriev I.V."/>
            <person name="Debuchy R."/>
            <person name="Gladieux P."/>
            <person name="Thoren M.H."/>
            <person name="Johannesson H."/>
        </authorList>
    </citation>
    <scope>NUCLEOTIDE SEQUENCE</scope>
    <source>
        <strain evidence="17">SMH3187-1</strain>
    </source>
</reference>
<comment type="similarity">
    <text evidence="2 15">Belongs to the glycosyl hydrolase 28 family.</text>
</comment>
<comment type="caution">
    <text evidence="17">The sequence shown here is derived from an EMBL/GenBank/DDBJ whole genome shotgun (WGS) entry which is preliminary data.</text>
</comment>
<comment type="subcellular location">
    <subcellularLocation>
        <location evidence="1">Secreted</location>
    </subcellularLocation>
</comment>
<keyword evidence="9 15" id="KW-0326">Glycosidase</keyword>
<dbReference type="EMBL" id="JAUKUD010000004">
    <property type="protein sequence ID" value="KAK0746910.1"/>
    <property type="molecule type" value="Genomic_DNA"/>
</dbReference>
<dbReference type="InterPro" id="IPR000743">
    <property type="entry name" value="Glyco_hydro_28"/>
</dbReference>
<dbReference type="Pfam" id="PF00295">
    <property type="entry name" value="Glyco_hydro_28"/>
    <property type="match status" value="1"/>
</dbReference>
<evidence type="ECO:0000256" key="10">
    <source>
        <dbReference type="ARBA" id="ARBA00023316"/>
    </source>
</evidence>
<evidence type="ECO:0000256" key="5">
    <source>
        <dbReference type="ARBA" id="ARBA00022801"/>
    </source>
</evidence>
<evidence type="ECO:0000256" key="9">
    <source>
        <dbReference type="ARBA" id="ARBA00023295"/>
    </source>
</evidence>
<evidence type="ECO:0000256" key="6">
    <source>
        <dbReference type="ARBA" id="ARBA00023157"/>
    </source>
</evidence>
<keyword evidence="18" id="KW-1185">Reference proteome</keyword>
<dbReference type="GO" id="GO:0000272">
    <property type="term" value="P:polysaccharide catabolic process"/>
    <property type="evidence" value="ECO:0007669"/>
    <property type="project" value="UniProtKB-KW"/>
</dbReference>